<evidence type="ECO:0000259" key="4">
    <source>
        <dbReference type="Pfam" id="PF21530"/>
    </source>
</evidence>
<dbReference type="InterPro" id="IPR010285">
    <property type="entry name" value="DNA_helicase_pif1-like_DEAD"/>
</dbReference>
<dbReference type="PANTHER" id="PTHR10492:SF57">
    <property type="entry name" value="ATP-DEPENDENT DNA HELICASE"/>
    <property type="match status" value="1"/>
</dbReference>
<dbReference type="GO" id="GO:0005524">
    <property type="term" value="F:ATP binding"/>
    <property type="evidence" value="ECO:0007669"/>
    <property type="project" value="UniProtKB-KW"/>
</dbReference>
<dbReference type="CDD" id="cd18809">
    <property type="entry name" value="SF1_C_RecD"/>
    <property type="match status" value="1"/>
</dbReference>
<keyword evidence="6" id="KW-1185">Reference proteome</keyword>
<dbReference type="GO" id="GO:0043139">
    <property type="term" value="F:5'-3' DNA helicase activity"/>
    <property type="evidence" value="ECO:0007669"/>
    <property type="project" value="UniProtKB-EC"/>
</dbReference>
<comment type="similarity">
    <text evidence="1">Belongs to the helicase family.</text>
</comment>
<dbReference type="EMBL" id="SDEE01001139">
    <property type="protein sequence ID" value="RXW12733.1"/>
    <property type="molecule type" value="Genomic_DNA"/>
</dbReference>
<dbReference type="InterPro" id="IPR027417">
    <property type="entry name" value="P-loop_NTPase"/>
</dbReference>
<keyword evidence="1" id="KW-0378">Hydrolase</keyword>
<dbReference type="Pfam" id="PF21530">
    <property type="entry name" value="Pif1_2B_dom"/>
    <property type="match status" value="1"/>
</dbReference>
<comment type="catalytic activity">
    <reaction evidence="1">
        <text>ATP + H2O = ADP + phosphate + H(+)</text>
        <dbReference type="Rhea" id="RHEA:13065"/>
        <dbReference type="ChEBI" id="CHEBI:15377"/>
        <dbReference type="ChEBI" id="CHEBI:15378"/>
        <dbReference type="ChEBI" id="CHEBI:30616"/>
        <dbReference type="ChEBI" id="CHEBI:43474"/>
        <dbReference type="ChEBI" id="CHEBI:456216"/>
        <dbReference type="EC" id="5.6.2.3"/>
    </reaction>
</comment>
<dbReference type="Gene3D" id="3.40.50.300">
    <property type="entry name" value="P-loop containing nucleotide triphosphate hydrolases"/>
    <property type="match status" value="2"/>
</dbReference>
<gene>
    <name evidence="5" type="ORF">EST38_g13121</name>
</gene>
<evidence type="ECO:0000313" key="6">
    <source>
        <dbReference type="Proteomes" id="UP000290288"/>
    </source>
</evidence>
<evidence type="ECO:0000313" key="5">
    <source>
        <dbReference type="EMBL" id="RXW12733.1"/>
    </source>
</evidence>
<dbReference type="PANTHER" id="PTHR10492">
    <property type="match status" value="1"/>
</dbReference>
<dbReference type="EC" id="5.6.2.3" evidence="1"/>
<keyword evidence="1" id="KW-0227">DNA damage</keyword>
<evidence type="ECO:0000256" key="1">
    <source>
        <dbReference type="RuleBase" id="RU363044"/>
    </source>
</evidence>
<name>A0A4Q2D0R4_9AGAR</name>
<evidence type="ECO:0000259" key="3">
    <source>
        <dbReference type="Pfam" id="PF14214"/>
    </source>
</evidence>
<keyword evidence="1" id="KW-0233">DNA recombination</keyword>
<dbReference type="Pfam" id="PF05970">
    <property type="entry name" value="PIF1"/>
    <property type="match status" value="1"/>
</dbReference>
<keyword evidence="1" id="KW-0547">Nucleotide-binding</keyword>
<dbReference type="GO" id="GO:0006310">
    <property type="term" value="P:DNA recombination"/>
    <property type="evidence" value="ECO:0007669"/>
    <property type="project" value="UniProtKB-KW"/>
</dbReference>
<dbReference type="GO" id="GO:0016887">
    <property type="term" value="F:ATP hydrolysis activity"/>
    <property type="evidence" value="ECO:0007669"/>
    <property type="project" value="RHEA"/>
</dbReference>
<dbReference type="SUPFAM" id="SSF52540">
    <property type="entry name" value="P-loop containing nucleoside triphosphate hydrolases"/>
    <property type="match status" value="2"/>
</dbReference>
<feature type="domain" description="DNA helicase Pif1-like DEAD-box helicase" evidence="2">
    <location>
        <begin position="909"/>
        <end position="1118"/>
    </location>
</feature>
<evidence type="ECO:0000259" key="2">
    <source>
        <dbReference type="Pfam" id="PF05970"/>
    </source>
</evidence>
<accession>A0A4Q2D0R4</accession>
<keyword evidence="1" id="KW-0234">DNA repair</keyword>
<dbReference type="Proteomes" id="UP000290288">
    <property type="component" value="Unassembled WGS sequence"/>
</dbReference>
<sequence>MCCLSGKIDLPKFPAPPPELLKLYTDKDDELAKAFRTNIRQYNDALAFTSVGRKLDHSLNQAGGGPYVFKINGKVHHNIGSLLPAEDRHPVYAQVYVFDPADALRERMGHEANRRLNEQVMQIVQDVIYRHHPSVQQFKQARELTSHLPQDQNCHIILRFNEECDRRRYNLPTAAADEVAIIVPGSGETSQGFRDIIVHRLGNQPLLRINECSPLYQGLHYVLLFPFGTLGWHPKLELTASADRDEHGGSDGEGGGPTGKRTCISQTEYYRYHLFPRVGSSDYLFRAGKLFHEFVVDSWAISEQARLRWVEANQTTLRADSYRGLMDSIAADPTATGEDIGQRVILPSSFSGSTRNMIQNCQDALAINRHFKGADLFITATANPHWPEIKNELLPGQDYSDRPDLIVRVFHQKMKELIKDIEKKQIFGKCVARVHTIEFQKRGLPHMHMIVFLDQDSKLRTPDDVDSTISAELPDPNTERGLYDLVVKHMIHTPCGADGDQNSPCLRNGRCSKCFPKSFREQTSVSEDSYAQLRRRNNGRKATVTRKGRQYEVDNRHVVAYSRYLLWKYQCHINVECIASIKAIKYIYKYVYKGHDRTIAEIARNNNEVQQYLDARYVSACEALWRLLHFRMHEEIPNIVRLQVHLPNLQWHTFNPARQQDLRQVLQDASNRDTTLTAWFKSNTDSLDGQDLLYQDYPAMYTWDTKKRKWNKRVLERKMKAIGRMYYVHATSGERFYLRLLLTVVAGATSFEDLRTVEGMVYPSFREACIRRGLLDDDNEWRQCLQEAAHMASGHQLRTLFATILKCCTPADPLALWLEFRENICDDLQRTLEREHNIQNPDPDHVYDFGLYLLNKILIQMQFSLDKVDGMAQPIGDWAAVVGNPLIREQRAYNQGEQGQLAAERIPTLNVEQCAAFDQITHAVEQQSGQTFFLHGPGGTGKTYVYNTLCYHLRGQGKIVLCVASSGIASLLLMGGRTSHSTFHIPLSIHESSTCSISKQSDLAELIRETSLVIWDEAPMQHRHIHEAVDRTFKDIRNCPDKPFGGLTVVFGGDFQQILPVIPKGSRAQIVDACMQRSYLWHSMQLLHLKQTMRLNVAVVREREFAQWQLEVGRGGHTNIDSGDITLLDSFRCGGNKIEDLINTIYSEISNNQPLPPDQYFAERTILSSRNDDVDSINSRIINQVPGEARVYHSIDSAQSRDEGDQGIEMMYPREYLNSINCSGLPLSHLKLKIGAPVMILRNLSSSDGVCNGSRGIVTQMSTRVLEVRLLSGDNAGKCVFIPRLKITPSETQIPFHLTRLQFPVRLAFAMTINKSQGQSVKHVGLDLRTPVFTHGQFYVAVSRVTSVQNIKIITRPTDDNGSPLTTKNIVYPEVLI</sequence>
<comment type="caution">
    <text evidence="5">The sequence shown here is derived from an EMBL/GenBank/DDBJ whole genome shotgun (WGS) entry which is preliminary data.</text>
</comment>
<dbReference type="OrthoDB" id="3366231at2759"/>
<feature type="domain" description="Helitron helicase-like" evidence="3">
    <location>
        <begin position="269"/>
        <end position="451"/>
    </location>
</feature>
<protein>
    <recommendedName>
        <fullName evidence="1">ATP-dependent DNA helicase</fullName>
        <ecNumber evidence="1">5.6.2.3</ecNumber>
    </recommendedName>
</protein>
<proteinExistence type="inferred from homology"/>
<keyword evidence="1" id="KW-0067">ATP-binding</keyword>
<dbReference type="InterPro" id="IPR025476">
    <property type="entry name" value="Helitron_helicase-like"/>
</dbReference>
<dbReference type="Gene3D" id="2.30.30.940">
    <property type="match status" value="1"/>
</dbReference>
<keyword evidence="1" id="KW-0347">Helicase</keyword>
<dbReference type="GO" id="GO:0000723">
    <property type="term" value="P:telomere maintenance"/>
    <property type="evidence" value="ECO:0007669"/>
    <property type="project" value="InterPro"/>
</dbReference>
<feature type="domain" description="DNA helicase Pif1-like 2B" evidence="4">
    <location>
        <begin position="1215"/>
        <end position="1261"/>
    </location>
</feature>
<dbReference type="STRING" id="2316362.A0A4Q2D0R4"/>
<comment type="cofactor">
    <cofactor evidence="1">
        <name>Mg(2+)</name>
        <dbReference type="ChEBI" id="CHEBI:18420"/>
    </cofactor>
</comment>
<dbReference type="Pfam" id="PF14214">
    <property type="entry name" value="Helitron_like_N"/>
    <property type="match status" value="1"/>
</dbReference>
<dbReference type="GO" id="GO:0006281">
    <property type="term" value="P:DNA repair"/>
    <property type="evidence" value="ECO:0007669"/>
    <property type="project" value="UniProtKB-KW"/>
</dbReference>
<reference evidence="5 6" key="1">
    <citation type="submission" date="2019-01" db="EMBL/GenBank/DDBJ databases">
        <title>Draft genome sequence of Psathyrella aberdarensis IHI B618.</title>
        <authorList>
            <person name="Buettner E."/>
            <person name="Kellner H."/>
        </authorList>
    </citation>
    <scope>NUCLEOTIDE SEQUENCE [LARGE SCALE GENOMIC DNA]</scope>
    <source>
        <strain evidence="5 6">IHI B618</strain>
    </source>
</reference>
<dbReference type="InterPro" id="IPR049163">
    <property type="entry name" value="Pif1-like_2B_dom"/>
</dbReference>
<organism evidence="5 6">
    <name type="scientific">Candolleomyces aberdarensis</name>
    <dbReference type="NCBI Taxonomy" id="2316362"/>
    <lineage>
        <taxon>Eukaryota</taxon>
        <taxon>Fungi</taxon>
        <taxon>Dikarya</taxon>
        <taxon>Basidiomycota</taxon>
        <taxon>Agaricomycotina</taxon>
        <taxon>Agaricomycetes</taxon>
        <taxon>Agaricomycetidae</taxon>
        <taxon>Agaricales</taxon>
        <taxon>Agaricineae</taxon>
        <taxon>Psathyrellaceae</taxon>
        <taxon>Candolleomyces</taxon>
    </lineage>
</organism>